<dbReference type="RefSeq" id="WP_005799018.1">
    <property type="nucleotide sequence ID" value="NZ_ACQT01000177.1"/>
</dbReference>
<dbReference type="EMBL" id="ACQT01000177">
    <property type="protein sequence ID" value="EER58980.1"/>
    <property type="molecule type" value="Genomic_DNA"/>
</dbReference>
<evidence type="ECO:0000259" key="2">
    <source>
        <dbReference type="Pfam" id="PF21959"/>
    </source>
</evidence>
<feature type="domain" description="DUF6923" evidence="2">
    <location>
        <begin position="44"/>
        <end position="255"/>
    </location>
</feature>
<feature type="chain" id="PRO_5002957165" evidence="1">
    <location>
        <begin position="27"/>
        <end position="269"/>
    </location>
</feature>
<organism evidence="3 4">
    <name type="scientific">Acidovorax delafieldii 2AN</name>
    <dbReference type="NCBI Taxonomy" id="573060"/>
    <lineage>
        <taxon>Bacteria</taxon>
        <taxon>Pseudomonadati</taxon>
        <taxon>Pseudomonadota</taxon>
        <taxon>Betaproteobacteria</taxon>
        <taxon>Burkholderiales</taxon>
        <taxon>Comamonadaceae</taxon>
        <taxon>Acidovorax</taxon>
    </lineage>
</organism>
<sequence length="269" mass="27917">MLKNSRWFSFAVVFCGFFGFASIAIAQPKFSCDSTMYLEMSSGVAPTTLCKVSTNTNPFDFVLQGVTTLTYNAVGYNTADDYQYGIATPLGNHLVRIGADGFTVDLGPVSGLPVATFISGTFGTAGNLLYVKNNVASGTEMYVINVATMTASLVTLSLAVTIADMAWVNGLLYSVTYGVQLVSINPTTGQVTFVGVPNGLPAGFFGAMYGAPNGLFGSGNNPPSGFYQFDINTGAATLVSDAPGSNSNDGSNCATANIIFGADLSLTKS</sequence>
<dbReference type="AlphaFoldDB" id="C5T966"/>
<proteinExistence type="predicted"/>
<feature type="signal peptide" evidence="1">
    <location>
        <begin position="1"/>
        <end position="26"/>
    </location>
</feature>
<dbReference type="Proteomes" id="UP000003856">
    <property type="component" value="Unassembled WGS sequence"/>
</dbReference>
<evidence type="ECO:0000256" key="1">
    <source>
        <dbReference type="SAM" id="SignalP"/>
    </source>
</evidence>
<keyword evidence="1" id="KW-0732">Signal</keyword>
<reference evidence="3 4" key="1">
    <citation type="submission" date="2009-05" db="EMBL/GenBank/DDBJ databases">
        <title>The draft genome of Acidovorax delafieldii 2AN.</title>
        <authorList>
            <consortium name="US DOE Joint Genome Institute (JGI-PGF)"/>
            <person name="Lucas S."/>
            <person name="Copeland A."/>
            <person name="Lapidus A."/>
            <person name="Glavina del Rio T."/>
            <person name="Tice H."/>
            <person name="Bruce D."/>
            <person name="Goodwin L."/>
            <person name="Pitluck S."/>
            <person name="Larimer F."/>
            <person name="Land M.L."/>
            <person name="Hauser L."/>
            <person name="Shelobolina E.S."/>
            <person name="Picardal F."/>
            <person name="Roden E."/>
            <person name="Emerson D."/>
        </authorList>
    </citation>
    <scope>NUCLEOTIDE SEQUENCE [LARGE SCALE GENOMIC DNA]</scope>
    <source>
        <strain evidence="3 4">2AN</strain>
    </source>
</reference>
<dbReference type="Pfam" id="PF21959">
    <property type="entry name" value="DUF6923"/>
    <property type="match status" value="1"/>
</dbReference>
<dbReference type="OrthoDB" id="9773411at2"/>
<comment type="caution">
    <text evidence="3">The sequence shown here is derived from an EMBL/GenBank/DDBJ whole genome shotgun (WGS) entry which is preliminary data.</text>
</comment>
<dbReference type="PATRIC" id="fig|573060.9.peg.1558"/>
<evidence type="ECO:0000313" key="3">
    <source>
        <dbReference type="EMBL" id="EER58980.1"/>
    </source>
</evidence>
<gene>
    <name evidence="3" type="ORF">AcdelDRAFT_3446</name>
</gene>
<evidence type="ECO:0000313" key="4">
    <source>
        <dbReference type="Proteomes" id="UP000003856"/>
    </source>
</evidence>
<accession>C5T966</accession>
<protein>
    <submittedName>
        <fullName evidence="3">Conserved repeat domain protein</fullName>
    </submittedName>
</protein>
<keyword evidence="4" id="KW-1185">Reference proteome</keyword>
<dbReference type="InterPro" id="IPR054215">
    <property type="entry name" value="DUF6923"/>
</dbReference>
<name>C5T966_ACIDE</name>